<feature type="region of interest" description="Disordered" evidence="1">
    <location>
        <begin position="114"/>
        <end position="134"/>
    </location>
</feature>
<feature type="compositionally biased region" description="Basic and acidic residues" evidence="1">
    <location>
        <begin position="114"/>
        <end position="123"/>
    </location>
</feature>
<feature type="compositionally biased region" description="Basic and acidic residues" evidence="1">
    <location>
        <begin position="199"/>
        <end position="211"/>
    </location>
</feature>
<evidence type="ECO:0000313" key="3">
    <source>
        <dbReference type="EMBL" id="ETO16052.1"/>
    </source>
</evidence>
<dbReference type="GO" id="GO:1990904">
    <property type="term" value="C:ribonucleoprotein complex"/>
    <property type="evidence" value="ECO:0007669"/>
    <property type="project" value="TreeGrafter"/>
</dbReference>
<feature type="transmembrane region" description="Helical" evidence="2">
    <location>
        <begin position="327"/>
        <end position="348"/>
    </location>
</feature>
<dbReference type="AlphaFoldDB" id="X6MRH9"/>
<feature type="non-terminal residue" evidence="3">
    <location>
        <position position="377"/>
    </location>
</feature>
<dbReference type="GO" id="GO:0043022">
    <property type="term" value="F:ribosome binding"/>
    <property type="evidence" value="ECO:0007669"/>
    <property type="project" value="TreeGrafter"/>
</dbReference>
<accession>X6MRH9</accession>
<dbReference type="OrthoDB" id="364892at2759"/>
<dbReference type="GO" id="GO:0042256">
    <property type="term" value="P:cytosolic ribosome assembly"/>
    <property type="evidence" value="ECO:0007669"/>
    <property type="project" value="TreeGrafter"/>
</dbReference>
<dbReference type="Proteomes" id="UP000023152">
    <property type="component" value="Unassembled WGS sequence"/>
</dbReference>
<gene>
    <name evidence="3" type="ORF">RFI_21308</name>
</gene>
<dbReference type="PANTHER" id="PTHR42908:SF3">
    <property type="entry name" value="ELONGATION FACTOR-LIKE GTPASE 1"/>
    <property type="match status" value="1"/>
</dbReference>
<keyword evidence="2" id="KW-0812">Transmembrane</keyword>
<feature type="compositionally biased region" description="Low complexity" evidence="1">
    <location>
        <begin position="233"/>
        <end position="245"/>
    </location>
</feature>
<reference evidence="3 4" key="1">
    <citation type="journal article" date="2013" name="Curr. Biol.">
        <title>The Genome of the Foraminiferan Reticulomyxa filosa.</title>
        <authorList>
            <person name="Glockner G."/>
            <person name="Hulsmann N."/>
            <person name="Schleicher M."/>
            <person name="Noegel A.A."/>
            <person name="Eichinger L."/>
            <person name="Gallinger C."/>
            <person name="Pawlowski J."/>
            <person name="Sierra R."/>
            <person name="Euteneuer U."/>
            <person name="Pillet L."/>
            <person name="Moustafa A."/>
            <person name="Platzer M."/>
            <person name="Groth M."/>
            <person name="Szafranski K."/>
            <person name="Schliwa M."/>
        </authorList>
    </citation>
    <scope>NUCLEOTIDE SEQUENCE [LARGE SCALE GENOMIC DNA]</scope>
</reference>
<feature type="non-terminal residue" evidence="3">
    <location>
        <position position="1"/>
    </location>
</feature>
<evidence type="ECO:0000256" key="1">
    <source>
        <dbReference type="SAM" id="MobiDB-lite"/>
    </source>
</evidence>
<proteinExistence type="predicted"/>
<feature type="region of interest" description="Disordered" evidence="1">
    <location>
        <begin position="191"/>
        <end position="270"/>
    </location>
</feature>
<dbReference type="PANTHER" id="PTHR42908">
    <property type="entry name" value="TRANSLATION ELONGATION FACTOR-RELATED"/>
    <property type="match status" value="1"/>
</dbReference>
<protein>
    <submittedName>
        <fullName evidence="3">Uncharacterized protein</fullName>
    </submittedName>
</protein>
<evidence type="ECO:0000256" key="2">
    <source>
        <dbReference type="SAM" id="Phobius"/>
    </source>
</evidence>
<sequence>FQNIVKKLNLTIPPRDANTKEASSKLIAIMSRWMPISTSVLGFLQIGNFFVSFDFDFYMVVEYLPSPIEAQAKRLERIWNISQLGADMLNALKTCDRNYPEAVLYIPKMEAITSKEKKEDRPSSEANQPVDAAQIKAEPSANLATALDELVVQKDKQLSLEKINSPKQGSIETALNVVDITDIWKPFIVSQKKKKKKRSQNEEKVEERNEVGTEESNTAALETTEANKDKDNNNNNDNNNNSNNNPPTDESGKGQATARNEKTADDNGLDMDATTSGMFIGLARLYCGTIRENTTVHVFGPRYLQSDHTHTVVKGYKLFHFMVLFQYYYVVHKFFNFLKFLIFFFIFLKKKRERHLDHVDQIPAGNICGIGGLDQFV</sequence>
<dbReference type="GO" id="GO:0003924">
    <property type="term" value="F:GTPase activity"/>
    <property type="evidence" value="ECO:0007669"/>
    <property type="project" value="TreeGrafter"/>
</dbReference>
<organism evidence="3 4">
    <name type="scientific">Reticulomyxa filosa</name>
    <dbReference type="NCBI Taxonomy" id="46433"/>
    <lineage>
        <taxon>Eukaryota</taxon>
        <taxon>Sar</taxon>
        <taxon>Rhizaria</taxon>
        <taxon>Retaria</taxon>
        <taxon>Foraminifera</taxon>
        <taxon>Monothalamids</taxon>
        <taxon>Reticulomyxidae</taxon>
        <taxon>Reticulomyxa</taxon>
    </lineage>
</organism>
<dbReference type="Gene3D" id="2.40.30.10">
    <property type="entry name" value="Translation factors"/>
    <property type="match status" value="1"/>
</dbReference>
<comment type="caution">
    <text evidence="3">The sequence shown here is derived from an EMBL/GenBank/DDBJ whole genome shotgun (WGS) entry which is preliminary data.</text>
</comment>
<keyword evidence="2" id="KW-1133">Transmembrane helix</keyword>
<dbReference type="GO" id="GO:0005829">
    <property type="term" value="C:cytosol"/>
    <property type="evidence" value="ECO:0007669"/>
    <property type="project" value="TreeGrafter"/>
</dbReference>
<dbReference type="EMBL" id="ASPP01018607">
    <property type="protein sequence ID" value="ETO16052.1"/>
    <property type="molecule type" value="Genomic_DNA"/>
</dbReference>
<keyword evidence="4" id="KW-1185">Reference proteome</keyword>
<name>X6MRH9_RETFI</name>
<keyword evidence="2" id="KW-0472">Membrane</keyword>
<evidence type="ECO:0000313" key="4">
    <source>
        <dbReference type="Proteomes" id="UP000023152"/>
    </source>
</evidence>